<evidence type="ECO:0000256" key="1">
    <source>
        <dbReference type="SAM" id="Phobius"/>
    </source>
</evidence>
<feature type="transmembrane region" description="Helical" evidence="1">
    <location>
        <begin position="69"/>
        <end position="87"/>
    </location>
</feature>
<sequence length="88" mass="10202">MRMALLVGSTLPLAITSTNSRYQWKILLLPKGKKAYLSLSKHRLWTLLWLIAVLVVLKFRVFCCNKQKVLVIWCWGVWILMAILSSLN</sequence>
<keyword evidence="1" id="KW-0472">Membrane</keyword>
<evidence type="ECO:0000313" key="2">
    <source>
        <dbReference type="EMBL" id="MBW86399.1"/>
    </source>
</evidence>
<name>A0A2P2IYU7_RHIMU</name>
<dbReference type="EMBL" id="GGEC01005916">
    <property type="protein sequence ID" value="MBW86399.1"/>
    <property type="molecule type" value="Transcribed_RNA"/>
</dbReference>
<proteinExistence type="predicted"/>
<accession>A0A2P2IYU7</accession>
<reference evidence="2" key="1">
    <citation type="submission" date="2018-02" db="EMBL/GenBank/DDBJ databases">
        <title>Rhizophora mucronata_Transcriptome.</title>
        <authorList>
            <person name="Meera S.P."/>
            <person name="Sreeshan A."/>
            <person name="Augustine A."/>
        </authorList>
    </citation>
    <scope>NUCLEOTIDE SEQUENCE</scope>
    <source>
        <tissue evidence="2">Leaf</tissue>
    </source>
</reference>
<protein>
    <submittedName>
        <fullName evidence="2">Uncharacterized protein LOC105640940 isoform X4</fullName>
    </submittedName>
</protein>
<feature type="transmembrane region" description="Helical" evidence="1">
    <location>
        <begin position="44"/>
        <end position="62"/>
    </location>
</feature>
<keyword evidence="1" id="KW-0812">Transmembrane</keyword>
<dbReference type="AlphaFoldDB" id="A0A2P2IYU7"/>
<organism evidence="2">
    <name type="scientific">Rhizophora mucronata</name>
    <name type="common">Asiatic mangrove</name>
    <dbReference type="NCBI Taxonomy" id="61149"/>
    <lineage>
        <taxon>Eukaryota</taxon>
        <taxon>Viridiplantae</taxon>
        <taxon>Streptophyta</taxon>
        <taxon>Embryophyta</taxon>
        <taxon>Tracheophyta</taxon>
        <taxon>Spermatophyta</taxon>
        <taxon>Magnoliopsida</taxon>
        <taxon>eudicotyledons</taxon>
        <taxon>Gunneridae</taxon>
        <taxon>Pentapetalae</taxon>
        <taxon>rosids</taxon>
        <taxon>fabids</taxon>
        <taxon>Malpighiales</taxon>
        <taxon>Rhizophoraceae</taxon>
        <taxon>Rhizophora</taxon>
    </lineage>
</organism>
<keyword evidence="1" id="KW-1133">Transmembrane helix</keyword>